<dbReference type="EMBL" id="JBAPLU010000011">
    <property type="protein sequence ID" value="MEI4272515.1"/>
    <property type="molecule type" value="Genomic_DNA"/>
</dbReference>
<accession>A0ABU8DUI1</accession>
<keyword evidence="1" id="KW-1133">Transmembrane helix</keyword>
<feature type="transmembrane region" description="Helical" evidence="1">
    <location>
        <begin position="98"/>
        <end position="130"/>
    </location>
</feature>
<organism evidence="2 3">
    <name type="scientific">Klenkia sesuvii</name>
    <dbReference type="NCBI Taxonomy" id="3103137"/>
    <lineage>
        <taxon>Bacteria</taxon>
        <taxon>Bacillati</taxon>
        <taxon>Actinomycetota</taxon>
        <taxon>Actinomycetes</taxon>
        <taxon>Geodermatophilales</taxon>
        <taxon>Geodermatophilaceae</taxon>
        <taxon>Klenkia</taxon>
    </lineage>
</organism>
<evidence type="ECO:0000313" key="2">
    <source>
        <dbReference type="EMBL" id="MEI4272515.1"/>
    </source>
</evidence>
<keyword evidence="1" id="KW-0472">Membrane</keyword>
<comment type="caution">
    <text evidence="2">The sequence shown here is derived from an EMBL/GenBank/DDBJ whole genome shotgun (WGS) entry which is preliminary data.</text>
</comment>
<keyword evidence="1" id="KW-0812">Transmembrane</keyword>
<evidence type="ECO:0008006" key="4">
    <source>
        <dbReference type="Google" id="ProtNLM"/>
    </source>
</evidence>
<proteinExistence type="predicted"/>
<feature type="transmembrane region" description="Helical" evidence="1">
    <location>
        <begin position="61"/>
        <end position="78"/>
    </location>
</feature>
<feature type="transmembrane region" description="Helical" evidence="1">
    <location>
        <begin position="36"/>
        <end position="54"/>
    </location>
</feature>
<keyword evidence="3" id="KW-1185">Reference proteome</keyword>
<reference evidence="2 3" key="1">
    <citation type="submission" date="2024-03" db="EMBL/GenBank/DDBJ databases">
        <title>Draft genome sequence of Klenkia sp. LSe6-5.</title>
        <authorList>
            <person name="Duangmal K."/>
            <person name="Chantavorakit T."/>
        </authorList>
    </citation>
    <scope>NUCLEOTIDE SEQUENCE [LARGE SCALE GENOMIC DNA]</scope>
    <source>
        <strain evidence="2 3">LSe6-5</strain>
    </source>
</reference>
<dbReference type="Proteomes" id="UP001361570">
    <property type="component" value="Unassembled WGS sequence"/>
</dbReference>
<sequence>MTADRERAAADRAAADLAALDADRAALADRVAPPRWFGPALGLLLFVLVASNAVDSAAVTGAALLVFGVGVALLVRTYRSRTGVWVYTPPKQMAGWAVFVLAVLVPTYALALPWLFVAAGAVLGAAIAVLTHRWTRAWQRELREGV</sequence>
<evidence type="ECO:0000313" key="3">
    <source>
        <dbReference type="Proteomes" id="UP001361570"/>
    </source>
</evidence>
<name>A0ABU8DUI1_9ACTN</name>
<evidence type="ECO:0000256" key="1">
    <source>
        <dbReference type="SAM" id="Phobius"/>
    </source>
</evidence>
<protein>
    <recommendedName>
        <fullName evidence="4">Integral membrane protein</fullName>
    </recommendedName>
</protein>
<dbReference type="RefSeq" id="WP_336404642.1">
    <property type="nucleotide sequence ID" value="NZ_JBAPLU010000011.1"/>
</dbReference>
<gene>
    <name evidence="2" type="ORF">TEK04_12360</name>
</gene>